<organism evidence="2 3">
    <name type="scientific">Elysia crispata</name>
    <name type="common">lettuce slug</name>
    <dbReference type="NCBI Taxonomy" id="231223"/>
    <lineage>
        <taxon>Eukaryota</taxon>
        <taxon>Metazoa</taxon>
        <taxon>Spiralia</taxon>
        <taxon>Lophotrochozoa</taxon>
        <taxon>Mollusca</taxon>
        <taxon>Gastropoda</taxon>
        <taxon>Heterobranchia</taxon>
        <taxon>Euthyneura</taxon>
        <taxon>Panpulmonata</taxon>
        <taxon>Sacoglossa</taxon>
        <taxon>Placobranchoidea</taxon>
        <taxon>Plakobranchidae</taxon>
        <taxon>Elysia</taxon>
    </lineage>
</organism>
<feature type="coiled-coil region" evidence="1">
    <location>
        <begin position="2"/>
        <end position="57"/>
    </location>
</feature>
<comment type="caution">
    <text evidence="2">The sequence shown here is derived from an EMBL/GenBank/DDBJ whole genome shotgun (WGS) entry which is preliminary data.</text>
</comment>
<proteinExistence type="predicted"/>
<gene>
    <name evidence="2" type="ORF">RRG08_038344</name>
</gene>
<dbReference type="AlphaFoldDB" id="A0AAE0YRB0"/>
<feature type="coiled-coil region" evidence="1">
    <location>
        <begin position="148"/>
        <end position="222"/>
    </location>
</feature>
<accession>A0AAE0YRB0</accession>
<reference evidence="2" key="1">
    <citation type="journal article" date="2023" name="G3 (Bethesda)">
        <title>A reference genome for the long-term kleptoplast-retaining sea slug Elysia crispata morphotype clarki.</title>
        <authorList>
            <person name="Eastman K.E."/>
            <person name="Pendleton A.L."/>
            <person name="Shaikh M.A."/>
            <person name="Suttiyut T."/>
            <person name="Ogas R."/>
            <person name="Tomko P."/>
            <person name="Gavelis G."/>
            <person name="Widhalm J.R."/>
            <person name="Wisecaver J.H."/>
        </authorList>
    </citation>
    <scope>NUCLEOTIDE SEQUENCE</scope>
    <source>
        <strain evidence="2">ECLA1</strain>
    </source>
</reference>
<dbReference type="EMBL" id="JAWDGP010005693">
    <property type="protein sequence ID" value="KAK3753697.1"/>
    <property type="molecule type" value="Genomic_DNA"/>
</dbReference>
<dbReference type="Proteomes" id="UP001283361">
    <property type="component" value="Unassembled WGS sequence"/>
</dbReference>
<keyword evidence="1" id="KW-0175">Coiled coil</keyword>
<protein>
    <submittedName>
        <fullName evidence="2">Uncharacterized protein</fullName>
    </submittedName>
</protein>
<evidence type="ECO:0000256" key="1">
    <source>
        <dbReference type="SAM" id="Coils"/>
    </source>
</evidence>
<feature type="coiled-coil region" evidence="1">
    <location>
        <begin position="93"/>
        <end position="124"/>
    </location>
</feature>
<sequence length="224" mass="26251">MAQSCNLRVENLVYTLKELQNEKACLEQKLQEQDMKKHSLEKSLEQESNKCAHVQEKHRRMAGTFAVAQQKVDTTLTTCMSLQEEIELIKPEMEKLQQSIQEEKRQQHKNIKEFEEALSEISAQLFQARNFYKKTTLQDETALAMKVAMELESKAEKDDKEIQRMTHALEKLTLERERSSSFGCEKSLEACYSVMERDRQEAEKYRNRVKAELKEIQDVLNAEN</sequence>
<keyword evidence="3" id="KW-1185">Reference proteome</keyword>
<evidence type="ECO:0000313" key="3">
    <source>
        <dbReference type="Proteomes" id="UP001283361"/>
    </source>
</evidence>
<name>A0AAE0YRB0_9GAST</name>
<evidence type="ECO:0000313" key="2">
    <source>
        <dbReference type="EMBL" id="KAK3753697.1"/>
    </source>
</evidence>